<organism evidence="2 3">
    <name type="scientific">Nocardia tenerifensis</name>
    <dbReference type="NCBI Taxonomy" id="228006"/>
    <lineage>
        <taxon>Bacteria</taxon>
        <taxon>Bacillati</taxon>
        <taxon>Actinomycetota</taxon>
        <taxon>Actinomycetes</taxon>
        <taxon>Mycobacteriales</taxon>
        <taxon>Nocardiaceae</taxon>
        <taxon>Nocardia</taxon>
    </lineage>
</organism>
<reference evidence="2 3" key="1">
    <citation type="submission" date="2018-05" db="EMBL/GenBank/DDBJ databases">
        <title>Genomic Encyclopedia of Type Strains, Phase IV (KMG-IV): sequencing the most valuable type-strain genomes for metagenomic binning, comparative biology and taxonomic classification.</title>
        <authorList>
            <person name="Goeker M."/>
        </authorList>
    </citation>
    <scope>NUCLEOTIDE SEQUENCE [LARGE SCALE GENOMIC DNA]</scope>
    <source>
        <strain evidence="2 3">DSM 44704</strain>
    </source>
</reference>
<feature type="transmembrane region" description="Helical" evidence="1">
    <location>
        <begin position="168"/>
        <end position="187"/>
    </location>
</feature>
<gene>
    <name evidence="2" type="ORF">DFR70_1314</name>
</gene>
<keyword evidence="1" id="KW-0472">Membrane</keyword>
<feature type="transmembrane region" description="Helical" evidence="1">
    <location>
        <begin position="141"/>
        <end position="161"/>
    </location>
</feature>
<evidence type="ECO:0000313" key="2">
    <source>
        <dbReference type="EMBL" id="PXX52683.1"/>
    </source>
</evidence>
<dbReference type="OrthoDB" id="5191116at2"/>
<name>A0A318K9X4_9NOCA</name>
<feature type="transmembrane region" description="Helical" evidence="1">
    <location>
        <begin position="103"/>
        <end position="121"/>
    </location>
</feature>
<keyword evidence="1" id="KW-1133">Transmembrane helix</keyword>
<dbReference type="Pfam" id="PF06197">
    <property type="entry name" value="DUF998"/>
    <property type="match status" value="1"/>
</dbReference>
<feature type="transmembrane region" description="Helical" evidence="1">
    <location>
        <begin position="77"/>
        <end position="96"/>
    </location>
</feature>
<evidence type="ECO:0000313" key="3">
    <source>
        <dbReference type="Proteomes" id="UP000247569"/>
    </source>
</evidence>
<evidence type="ECO:0000256" key="1">
    <source>
        <dbReference type="SAM" id="Phobius"/>
    </source>
</evidence>
<feature type="transmembrane region" description="Helical" evidence="1">
    <location>
        <begin position="207"/>
        <end position="225"/>
    </location>
</feature>
<dbReference type="InterPro" id="IPR009339">
    <property type="entry name" value="DUF998"/>
</dbReference>
<dbReference type="Proteomes" id="UP000247569">
    <property type="component" value="Unassembled WGS sequence"/>
</dbReference>
<proteinExistence type="predicted"/>
<dbReference type="AlphaFoldDB" id="A0A318K9X4"/>
<comment type="caution">
    <text evidence="2">The sequence shown here is derived from an EMBL/GenBank/DDBJ whole genome shotgun (WGS) entry which is preliminary data.</text>
</comment>
<accession>A0A318K9X4</accession>
<feature type="transmembrane region" description="Helical" evidence="1">
    <location>
        <begin position="12"/>
        <end position="31"/>
    </location>
</feature>
<sequence length="233" mass="24207">MSARVRTGAGLLVLTVTYYIAELVVGGRWSAAHPYSWADNMISDLGVPECFGDMARYGAATPRYICSPWHALMSAEFVLLGVLVFAAALLLVPLLPKTVAGQSIPVLAAINCVGMVLVGVFPGSAGEVPGGNQLRAVLHPAGAYLELLSGLAIMIIVARLFRVHSRYAATTLVLIAVTAFGMVASLAPNHLGLGAGAAERLAIDPFVVWRIVTGVVVLVASGSATSRRNGLSA</sequence>
<keyword evidence="3" id="KW-1185">Reference proteome</keyword>
<protein>
    <submittedName>
        <fullName evidence="2">Putative membrane protein</fullName>
    </submittedName>
</protein>
<keyword evidence="1" id="KW-0812">Transmembrane</keyword>
<dbReference type="EMBL" id="QJKF01000031">
    <property type="protein sequence ID" value="PXX52683.1"/>
    <property type="molecule type" value="Genomic_DNA"/>
</dbReference>